<sequence>MKKTKNKALMLVTSQKPQKPDQEVVSKPNDNTAFIRKLLRHEDKEQVSELIANQAALEFDRENPERDKLTLEQAEINARHKLSDKKLMELEGAVNATPRHIKCVAEDENGDIKNRFFTQWKKQDQWVAAVLLAALVTAFALASGNVYVTLMASGEAVFLNQPKLAFLISLLAPTGSLAFKFVGHAFENYKHIKWYCNTIYGLTSVSFLMWVALFSASYSSVTSGIDWGALGQSSSALGSWLVFTQLMTEILVGAALSLALGNIALKYSSDLYRENHAFVNAVSARDSHLKHHTALTQLEAERQAAINHSLAEYFSRSSRIQEINQL</sequence>
<keyword evidence="1" id="KW-0812">Transmembrane</keyword>
<comment type="caution">
    <text evidence="2">The sequence shown here is derived from an EMBL/GenBank/DDBJ whole genome shotgun (WGS) entry which is preliminary data.</text>
</comment>
<evidence type="ECO:0000256" key="1">
    <source>
        <dbReference type="SAM" id="Phobius"/>
    </source>
</evidence>
<keyword evidence="1" id="KW-1133">Transmembrane helix</keyword>
<gene>
    <name evidence="2" type="ORF">AB835_10855</name>
</gene>
<name>A0A1D2QNB0_9GAMM</name>
<dbReference type="STRING" id="62101.AB835_10855"/>
<dbReference type="AlphaFoldDB" id="A0A1D2QNB0"/>
<proteinExistence type="predicted"/>
<keyword evidence="1" id="KW-0472">Membrane</keyword>
<reference evidence="2 3" key="1">
    <citation type="journal article" date="2016" name="Appl. Environ. Microbiol.">
        <title>Lack of Overt Genome Reduction in the Bryostatin-Producing Bryozoan Symbiont "Candidatus Endobugula sertula".</title>
        <authorList>
            <person name="Miller I.J."/>
            <person name="Vanee N."/>
            <person name="Fong S.S."/>
            <person name="Lim-Fong G.E."/>
            <person name="Kwan J.C."/>
        </authorList>
    </citation>
    <scope>NUCLEOTIDE SEQUENCE [LARGE SCALE GENOMIC DNA]</scope>
    <source>
        <strain evidence="2">AB1-4</strain>
    </source>
</reference>
<protein>
    <submittedName>
        <fullName evidence="2">Uncharacterized protein</fullName>
    </submittedName>
</protein>
<evidence type="ECO:0000313" key="3">
    <source>
        <dbReference type="Proteomes" id="UP000242502"/>
    </source>
</evidence>
<accession>A0A1D2QNB0</accession>
<feature type="transmembrane region" description="Helical" evidence="1">
    <location>
        <begin position="194"/>
        <end position="218"/>
    </location>
</feature>
<dbReference type="Proteomes" id="UP000242502">
    <property type="component" value="Unassembled WGS sequence"/>
</dbReference>
<feature type="transmembrane region" description="Helical" evidence="1">
    <location>
        <begin position="126"/>
        <end position="152"/>
    </location>
</feature>
<evidence type="ECO:0000313" key="2">
    <source>
        <dbReference type="EMBL" id="ODS23043.1"/>
    </source>
</evidence>
<organism evidence="2 3">
    <name type="scientific">Candidatus Endobugula sertula</name>
    <name type="common">Bugula neritina bacterial symbiont</name>
    <dbReference type="NCBI Taxonomy" id="62101"/>
    <lineage>
        <taxon>Bacteria</taxon>
        <taxon>Pseudomonadati</taxon>
        <taxon>Pseudomonadota</taxon>
        <taxon>Gammaproteobacteria</taxon>
        <taxon>Cellvibrionales</taxon>
        <taxon>Cellvibrionaceae</taxon>
        <taxon>Candidatus Endobugula</taxon>
    </lineage>
</organism>
<feature type="transmembrane region" description="Helical" evidence="1">
    <location>
        <begin position="238"/>
        <end position="265"/>
    </location>
</feature>
<dbReference type="EMBL" id="MDLC01000041">
    <property type="protein sequence ID" value="ODS23043.1"/>
    <property type="molecule type" value="Genomic_DNA"/>
</dbReference>
<feature type="transmembrane region" description="Helical" evidence="1">
    <location>
        <begin position="164"/>
        <end position="182"/>
    </location>
</feature>